<evidence type="ECO:0000313" key="1">
    <source>
        <dbReference type="EMBL" id="ESK82283.1"/>
    </source>
</evidence>
<organism evidence="1 2">
    <name type="scientific">Moniliophthora roreri (strain MCA 2997)</name>
    <name type="common">Cocoa frosty pod rot fungus</name>
    <name type="synonym">Crinipellis roreri</name>
    <dbReference type="NCBI Taxonomy" id="1381753"/>
    <lineage>
        <taxon>Eukaryota</taxon>
        <taxon>Fungi</taxon>
        <taxon>Dikarya</taxon>
        <taxon>Basidiomycota</taxon>
        <taxon>Agaricomycotina</taxon>
        <taxon>Agaricomycetes</taxon>
        <taxon>Agaricomycetidae</taxon>
        <taxon>Agaricales</taxon>
        <taxon>Marasmiineae</taxon>
        <taxon>Marasmiaceae</taxon>
        <taxon>Moniliophthora</taxon>
    </lineage>
</organism>
<dbReference type="EMBL" id="AWSO01001996">
    <property type="protein sequence ID" value="ESK82283.1"/>
    <property type="molecule type" value="Genomic_DNA"/>
</dbReference>
<proteinExistence type="predicted"/>
<dbReference type="HOGENOM" id="CLU_2455262_0_0_1"/>
<dbReference type="KEGG" id="mrr:Moror_15473"/>
<reference evidence="1 2" key="1">
    <citation type="journal article" date="2014" name="BMC Genomics">
        <title>Genome and secretome analysis of the hemibiotrophic fungal pathogen, Moniliophthora roreri, which causes frosty pod rot disease of cacao: mechanisms of the biotrophic and necrotrophic phases.</title>
        <authorList>
            <person name="Meinhardt L.W."/>
            <person name="Costa G.G.L."/>
            <person name="Thomazella D.P.T."/>
            <person name="Teixeira P.J.P.L."/>
            <person name="Carazzolle M.F."/>
            <person name="Schuster S.C."/>
            <person name="Carlson J.E."/>
            <person name="Guiltinan M.J."/>
            <person name="Mieczkowski P."/>
            <person name="Farmer A."/>
            <person name="Ramaraj T."/>
            <person name="Crozier J."/>
            <person name="Davis R.E."/>
            <person name="Shao J."/>
            <person name="Melnick R.L."/>
            <person name="Pereira G.A.G."/>
            <person name="Bailey B.A."/>
        </authorList>
    </citation>
    <scope>NUCLEOTIDE SEQUENCE [LARGE SCALE GENOMIC DNA]</scope>
    <source>
        <strain evidence="1 2">MCA 2997</strain>
    </source>
</reference>
<accession>V2W660</accession>
<dbReference type="AlphaFoldDB" id="V2W660"/>
<dbReference type="Proteomes" id="UP000017559">
    <property type="component" value="Unassembled WGS sequence"/>
</dbReference>
<comment type="caution">
    <text evidence="1">The sequence shown here is derived from an EMBL/GenBank/DDBJ whole genome shotgun (WGS) entry which is preliminary data.</text>
</comment>
<name>V2W660_MONRO</name>
<sequence>MEEPSCTNSVTIPIDLDSLQSPYRVFQVKRLPLDIKIEDIASVANFSPTPDLSSNIHFFLTLEVKSDEMPTTVFIHLSTGCSSGMRNYL</sequence>
<gene>
    <name evidence="1" type="ORF">Moror_15473</name>
</gene>
<evidence type="ECO:0000313" key="2">
    <source>
        <dbReference type="Proteomes" id="UP000017559"/>
    </source>
</evidence>
<keyword evidence="2" id="KW-1185">Reference proteome</keyword>
<protein>
    <submittedName>
        <fullName evidence="1">Uncharacterized protein</fullName>
    </submittedName>
</protein>